<proteinExistence type="predicted"/>
<feature type="transmembrane region" description="Helical" evidence="1">
    <location>
        <begin position="6"/>
        <end position="28"/>
    </location>
</feature>
<keyword evidence="1" id="KW-0472">Membrane</keyword>
<gene>
    <name evidence="2" type="ORF">Q664_07750</name>
</gene>
<dbReference type="EMBL" id="JPMI01000045">
    <property type="protein sequence ID" value="KFA93650.1"/>
    <property type="molecule type" value="Genomic_DNA"/>
</dbReference>
<evidence type="ECO:0000313" key="2">
    <source>
        <dbReference type="EMBL" id="KFA93650.1"/>
    </source>
</evidence>
<keyword evidence="1" id="KW-1133">Transmembrane helix</keyword>
<dbReference type="Proteomes" id="UP000028547">
    <property type="component" value="Unassembled WGS sequence"/>
</dbReference>
<organism evidence="2 3">
    <name type="scientific">Archangium violaceum Cb vi76</name>
    <dbReference type="NCBI Taxonomy" id="1406225"/>
    <lineage>
        <taxon>Bacteria</taxon>
        <taxon>Pseudomonadati</taxon>
        <taxon>Myxococcota</taxon>
        <taxon>Myxococcia</taxon>
        <taxon>Myxococcales</taxon>
        <taxon>Cystobacterineae</taxon>
        <taxon>Archangiaceae</taxon>
        <taxon>Archangium</taxon>
    </lineage>
</organism>
<dbReference type="RefSeq" id="WP_043391562.1">
    <property type="nucleotide sequence ID" value="NZ_JPMI01000045.1"/>
</dbReference>
<name>A0A084SYW5_9BACT</name>
<evidence type="ECO:0000313" key="3">
    <source>
        <dbReference type="Proteomes" id="UP000028547"/>
    </source>
</evidence>
<keyword evidence="1" id="KW-0812">Transmembrane</keyword>
<dbReference type="AlphaFoldDB" id="A0A084SYW5"/>
<accession>A0A084SYW5</accession>
<comment type="caution">
    <text evidence="2">The sequence shown here is derived from an EMBL/GenBank/DDBJ whole genome shotgun (WGS) entry which is preliminary data.</text>
</comment>
<evidence type="ECO:0000256" key="1">
    <source>
        <dbReference type="SAM" id="Phobius"/>
    </source>
</evidence>
<sequence>MSWMLRMVLVVAVALIPGAFMLLLAYVATRTMRARWHQARLEAQSHGTHVSFREVVATVEFKDLVRQARAAL</sequence>
<reference evidence="2 3" key="1">
    <citation type="submission" date="2014-07" db="EMBL/GenBank/DDBJ databases">
        <title>Draft Genome Sequence of Gephyronic Acid Producer, Cystobacter violaceus Strain Cb vi76.</title>
        <authorList>
            <person name="Stevens D.C."/>
            <person name="Young J."/>
            <person name="Carmichael R."/>
            <person name="Tan J."/>
            <person name="Taylor R.E."/>
        </authorList>
    </citation>
    <scope>NUCLEOTIDE SEQUENCE [LARGE SCALE GENOMIC DNA]</scope>
    <source>
        <strain evidence="2 3">Cb vi76</strain>
    </source>
</reference>
<protein>
    <submittedName>
        <fullName evidence="2">Uncharacterized protein</fullName>
    </submittedName>
</protein>